<evidence type="ECO:0000256" key="4">
    <source>
        <dbReference type="ARBA" id="ARBA00022692"/>
    </source>
</evidence>
<feature type="transmembrane region" description="Helical" evidence="8">
    <location>
        <begin position="48"/>
        <end position="73"/>
    </location>
</feature>
<dbReference type="GO" id="GO:0009055">
    <property type="term" value="F:electron transfer activity"/>
    <property type="evidence" value="ECO:0007669"/>
    <property type="project" value="TreeGrafter"/>
</dbReference>
<dbReference type="Proteomes" id="UP000008229">
    <property type="component" value="Chromosome"/>
</dbReference>
<feature type="transmembrane region" description="Helical" evidence="8">
    <location>
        <begin position="354"/>
        <end position="381"/>
    </location>
</feature>
<comment type="subcellular location">
    <subcellularLocation>
        <location evidence="1">Cell membrane</location>
        <topology evidence="1">Multi-pass membrane protein</topology>
    </subcellularLocation>
</comment>
<feature type="transmembrane region" description="Helical" evidence="8">
    <location>
        <begin position="12"/>
        <end position="36"/>
    </location>
</feature>
<sequence>MADLTLLQSVWLVAIAVLWVLYLVLEGFDFGVGMLLRRVRRDQLDRRVALHAIGPTWAANEVWVIVAVVGMFGAFPGWYAAWASGLYLPLAVVLLSIVARNAGIELLGKREDERWRLRWERVIELSSTVAPFCWGLMWAATVHGLSLRGEEVVGSPLDVVTPYSVLGGLALVALCRAQGAAFLMLRTDGGVRSRAAGELALAAPVAAVVGIGFLAWTGAASTPGAAGWIALVSCGVALTLVALLARRGAGAGVDAGGAGAGGAGAGGAGAGGAGAGGAGAGGAGAGGAGAGGAGAGGAGAGAGGAGGRSGAAPFAAASAAIGLLVASWFCVLFPDAIAAAGGGAGLALTDVAAGSYTLTLMTVLAGLMVPLLLAAQAWTYWAFRHRITRADVGERQPSPVDLIARLTGGDRPGGPGAGGPAGGGATGGPGFHGPGFRPRGGPRTGGEAG</sequence>
<evidence type="ECO:0000256" key="3">
    <source>
        <dbReference type="ARBA" id="ARBA00022475"/>
    </source>
</evidence>
<dbReference type="PANTHER" id="PTHR43141:SF4">
    <property type="entry name" value="CYTOCHROME BD2 SUBUNIT II"/>
    <property type="match status" value="1"/>
</dbReference>
<feature type="transmembrane region" description="Helical" evidence="8">
    <location>
        <begin position="197"/>
        <end position="219"/>
    </location>
</feature>
<evidence type="ECO:0000256" key="1">
    <source>
        <dbReference type="ARBA" id="ARBA00004651"/>
    </source>
</evidence>
<feature type="transmembrane region" description="Helical" evidence="8">
    <location>
        <begin position="314"/>
        <end position="334"/>
    </location>
</feature>
<dbReference type="InterPro" id="IPR003317">
    <property type="entry name" value="Cyt-d_oxidase_su2"/>
</dbReference>
<keyword evidence="3" id="KW-1003">Cell membrane</keyword>
<evidence type="ECO:0000313" key="9">
    <source>
        <dbReference type="EMBL" id="ADB53442.1"/>
    </source>
</evidence>
<keyword evidence="6 8" id="KW-0472">Membrane</keyword>
<evidence type="ECO:0000256" key="7">
    <source>
        <dbReference type="SAM" id="MobiDB-lite"/>
    </source>
</evidence>
<dbReference type="GO" id="GO:0016682">
    <property type="term" value="F:oxidoreductase activity, acting on diphenols and related substances as donors, oxygen as acceptor"/>
    <property type="evidence" value="ECO:0007669"/>
    <property type="project" value="TreeGrafter"/>
</dbReference>
<feature type="transmembrane region" description="Helical" evidence="8">
    <location>
        <begin position="122"/>
        <end position="145"/>
    </location>
</feature>
<dbReference type="RefSeq" id="WP_012936493.1">
    <property type="nucleotide sequence ID" value="NC_013739.1"/>
</dbReference>
<feature type="transmembrane region" description="Helical" evidence="8">
    <location>
        <begin position="225"/>
        <end position="245"/>
    </location>
</feature>
<dbReference type="eggNOG" id="COG1294">
    <property type="taxonomic scope" value="Bacteria"/>
</dbReference>
<dbReference type="EMBL" id="CP001854">
    <property type="protein sequence ID" value="ADB53442.1"/>
    <property type="molecule type" value="Genomic_DNA"/>
</dbReference>
<accession>D3FD50</accession>
<comment type="similarity">
    <text evidence="2">Belongs to the cytochrome ubiquinol oxidase subunit 2 family.</text>
</comment>
<dbReference type="GO" id="GO:0070069">
    <property type="term" value="C:cytochrome complex"/>
    <property type="evidence" value="ECO:0007669"/>
    <property type="project" value="TreeGrafter"/>
</dbReference>
<name>D3FD50_CONWI</name>
<dbReference type="GO" id="GO:0019646">
    <property type="term" value="P:aerobic electron transport chain"/>
    <property type="evidence" value="ECO:0007669"/>
    <property type="project" value="TreeGrafter"/>
</dbReference>
<feature type="transmembrane region" description="Helical" evidence="8">
    <location>
        <begin position="79"/>
        <end position="102"/>
    </location>
</feature>
<keyword evidence="10" id="KW-1185">Reference proteome</keyword>
<evidence type="ECO:0000256" key="8">
    <source>
        <dbReference type="SAM" id="Phobius"/>
    </source>
</evidence>
<dbReference type="STRING" id="469383.Cwoe_5031"/>
<feature type="compositionally biased region" description="Gly residues" evidence="7">
    <location>
        <begin position="410"/>
        <end position="433"/>
    </location>
</feature>
<reference evidence="9 10" key="1">
    <citation type="journal article" date="2010" name="Stand. Genomic Sci.">
        <title>Complete genome sequence of Conexibacter woesei type strain (ID131577).</title>
        <authorList>
            <person name="Pukall R."/>
            <person name="Lapidus A."/>
            <person name="Glavina Del Rio T."/>
            <person name="Copeland A."/>
            <person name="Tice H."/>
            <person name="Cheng J.-F."/>
            <person name="Lucas S."/>
            <person name="Chen F."/>
            <person name="Nolan M."/>
            <person name="Bruce D."/>
            <person name="Goodwin L."/>
            <person name="Pitluck S."/>
            <person name="Mavromatis K."/>
            <person name="Ivanova N."/>
            <person name="Ovchinnikova G."/>
            <person name="Pati A."/>
            <person name="Chen A."/>
            <person name="Palaniappan K."/>
            <person name="Land M."/>
            <person name="Hauser L."/>
            <person name="Chang Y.-J."/>
            <person name="Jeffries C.D."/>
            <person name="Chain P."/>
            <person name="Meincke L."/>
            <person name="Sims D."/>
            <person name="Brettin T."/>
            <person name="Detter J.C."/>
            <person name="Rohde M."/>
            <person name="Goeker M."/>
            <person name="Bristow J."/>
            <person name="Eisen J.A."/>
            <person name="Markowitz V."/>
            <person name="Kyrpides N.C."/>
            <person name="Klenk H.-P."/>
            <person name="Hugenholtz P."/>
        </authorList>
    </citation>
    <scope>NUCLEOTIDE SEQUENCE [LARGE SCALE GENOMIC DNA]</scope>
    <source>
        <strain evidence="10">DSM 14684 / CIP 108061 / JCM 11494 / NBRC 100937 / ID131577</strain>
    </source>
</reference>
<feature type="region of interest" description="Disordered" evidence="7">
    <location>
        <begin position="405"/>
        <end position="449"/>
    </location>
</feature>
<evidence type="ECO:0000313" key="10">
    <source>
        <dbReference type="Proteomes" id="UP000008229"/>
    </source>
</evidence>
<gene>
    <name evidence="9" type="ordered locus">Cwoe_5031</name>
</gene>
<dbReference type="Pfam" id="PF02322">
    <property type="entry name" value="Cyt_bd_oxida_II"/>
    <property type="match status" value="2"/>
</dbReference>
<dbReference type="KEGG" id="cwo:Cwoe_5031"/>
<reference evidence="10" key="2">
    <citation type="submission" date="2010-01" db="EMBL/GenBank/DDBJ databases">
        <title>The complete genome of Conexibacter woesei DSM 14684.</title>
        <authorList>
            <consortium name="US DOE Joint Genome Institute (JGI-PGF)"/>
            <person name="Lucas S."/>
            <person name="Copeland A."/>
            <person name="Lapidus A."/>
            <person name="Glavina del Rio T."/>
            <person name="Dalin E."/>
            <person name="Tice H."/>
            <person name="Bruce D."/>
            <person name="Goodwin L."/>
            <person name="Pitluck S."/>
            <person name="Kyrpides N."/>
            <person name="Mavromatis K."/>
            <person name="Ivanova N."/>
            <person name="Mikhailova N."/>
            <person name="Chertkov O."/>
            <person name="Brettin T."/>
            <person name="Detter J.C."/>
            <person name="Han C."/>
            <person name="Larimer F."/>
            <person name="Land M."/>
            <person name="Hauser L."/>
            <person name="Markowitz V."/>
            <person name="Cheng J.-F."/>
            <person name="Hugenholtz P."/>
            <person name="Woyke T."/>
            <person name="Wu D."/>
            <person name="Pukall R."/>
            <person name="Steenblock K."/>
            <person name="Schneider S."/>
            <person name="Klenk H.-P."/>
            <person name="Eisen J.A."/>
        </authorList>
    </citation>
    <scope>NUCLEOTIDE SEQUENCE [LARGE SCALE GENOMIC DNA]</scope>
    <source>
        <strain evidence="10">DSM 14684 / CIP 108061 / JCM 11494 / NBRC 100937 / ID131577</strain>
    </source>
</reference>
<dbReference type="PANTHER" id="PTHR43141">
    <property type="entry name" value="CYTOCHROME BD2 SUBUNIT II"/>
    <property type="match status" value="1"/>
</dbReference>
<organism evidence="9 10">
    <name type="scientific">Conexibacter woesei (strain DSM 14684 / CCUG 47730 / CIP 108061 / JCM 11494 / NBRC 100937 / ID131577)</name>
    <dbReference type="NCBI Taxonomy" id="469383"/>
    <lineage>
        <taxon>Bacteria</taxon>
        <taxon>Bacillati</taxon>
        <taxon>Actinomycetota</taxon>
        <taxon>Thermoleophilia</taxon>
        <taxon>Solirubrobacterales</taxon>
        <taxon>Conexibacteraceae</taxon>
        <taxon>Conexibacter</taxon>
    </lineage>
</organism>
<dbReference type="AlphaFoldDB" id="D3FD50"/>
<evidence type="ECO:0000256" key="6">
    <source>
        <dbReference type="ARBA" id="ARBA00023136"/>
    </source>
</evidence>
<dbReference type="OrthoDB" id="9776710at2"/>
<evidence type="ECO:0000256" key="5">
    <source>
        <dbReference type="ARBA" id="ARBA00022989"/>
    </source>
</evidence>
<proteinExistence type="inferred from homology"/>
<protein>
    <submittedName>
        <fullName evidence="9">Cytochrome d ubiquinol oxidase, subunit II</fullName>
    </submittedName>
</protein>
<keyword evidence="5 8" id="KW-1133">Transmembrane helix</keyword>
<evidence type="ECO:0000256" key="2">
    <source>
        <dbReference type="ARBA" id="ARBA00007543"/>
    </source>
</evidence>
<keyword evidence="4 8" id="KW-0812">Transmembrane</keyword>
<dbReference type="HOGENOM" id="CLU_049294_0_1_11"/>
<dbReference type="GO" id="GO:0005886">
    <property type="term" value="C:plasma membrane"/>
    <property type="evidence" value="ECO:0007669"/>
    <property type="project" value="UniProtKB-SubCell"/>
</dbReference>
<dbReference type="NCBIfam" id="TIGR00203">
    <property type="entry name" value="cydB"/>
    <property type="match status" value="1"/>
</dbReference>